<dbReference type="Gene3D" id="3.40.1350.10">
    <property type="match status" value="1"/>
</dbReference>
<dbReference type="RefSeq" id="WP_204130891.1">
    <property type="nucleotide sequence ID" value="NZ_JAFDVD010000008.1"/>
</dbReference>
<dbReference type="InterPro" id="IPR011856">
    <property type="entry name" value="tRNA_endonuc-like_dom_sf"/>
</dbReference>
<keyword evidence="4" id="KW-1185">Reference proteome</keyword>
<evidence type="ECO:0000313" key="4">
    <source>
        <dbReference type="Proteomes" id="UP001430172"/>
    </source>
</evidence>
<dbReference type="InterPro" id="IPR011335">
    <property type="entry name" value="Restrct_endonuc-II-like"/>
</dbReference>
<dbReference type="NCBIfam" id="NF009154">
    <property type="entry name" value="PRK12497.3-3"/>
    <property type="match status" value="1"/>
</dbReference>
<evidence type="ECO:0000256" key="2">
    <source>
        <dbReference type="HAMAP-Rule" id="MF_00048"/>
    </source>
</evidence>
<dbReference type="Proteomes" id="UP001430172">
    <property type="component" value="Unassembled WGS sequence"/>
</dbReference>
<comment type="caution">
    <text evidence="3">The sequence shown here is derived from an EMBL/GenBank/DDBJ whole genome shotgun (WGS) entry which is preliminary data.</text>
</comment>
<dbReference type="Pfam" id="PF02021">
    <property type="entry name" value="UPF0102"/>
    <property type="match status" value="1"/>
</dbReference>
<accession>A0ABS2CKL8</accession>
<dbReference type="EMBL" id="JAFDVD010000008">
    <property type="protein sequence ID" value="MBM6400427.1"/>
    <property type="molecule type" value="Genomic_DNA"/>
</dbReference>
<evidence type="ECO:0000313" key="3">
    <source>
        <dbReference type="EMBL" id="MBM6400427.1"/>
    </source>
</evidence>
<dbReference type="PANTHER" id="PTHR34039">
    <property type="entry name" value="UPF0102 PROTEIN YRAN"/>
    <property type="match status" value="1"/>
</dbReference>
<dbReference type="InterPro" id="IPR003509">
    <property type="entry name" value="UPF0102_YraN-like"/>
</dbReference>
<comment type="similarity">
    <text evidence="1 2">Belongs to the UPF0102 family.</text>
</comment>
<gene>
    <name evidence="3" type="ORF">JQN70_08530</name>
</gene>
<sequence length="128" mass="13719">MDTTTGGRPPGPRAGLGRYGEDLAARYLRERGMQVLERNWRCEHGEVDIVALDAGCLVVCEVKTRSGTGFGEPVEAVTVAKAMRLRRLAAAYVRDRGGHPGGLRIDVVGVLCRRGAPPEVRHVVGVGS</sequence>
<dbReference type="SUPFAM" id="SSF52980">
    <property type="entry name" value="Restriction endonuclease-like"/>
    <property type="match status" value="1"/>
</dbReference>
<dbReference type="HAMAP" id="MF_00048">
    <property type="entry name" value="UPF0102"/>
    <property type="match status" value="1"/>
</dbReference>
<reference evidence="3" key="1">
    <citation type="submission" date="2021-02" db="EMBL/GenBank/DDBJ databases">
        <title>Phycicoccus sp. MQZ13P-5T, whole genome shotgun sequence.</title>
        <authorList>
            <person name="Tuo L."/>
        </authorList>
    </citation>
    <scope>NUCLEOTIDE SEQUENCE</scope>
    <source>
        <strain evidence="3">MQZ13P-5</strain>
    </source>
</reference>
<proteinExistence type="inferred from homology"/>
<dbReference type="PANTHER" id="PTHR34039:SF1">
    <property type="entry name" value="UPF0102 PROTEIN YRAN"/>
    <property type="match status" value="1"/>
</dbReference>
<name>A0ABS2CKL8_9MICO</name>
<organism evidence="3 4">
    <name type="scientific">Phycicoccus sonneratiae</name>
    <dbReference type="NCBI Taxonomy" id="2807628"/>
    <lineage>
        <taxon>Bacteria</taxon>
        <taxon>Bacillati</taxon>
        <taxon>Actinomycetota</taxon>
        <taxon>Actinomycetes</taxon>
        <taxon>Micrococcales</taxon>
        <taxon>Intrasporangiaceae</taxon>
        <taxon>Phycicoccus</taxon>
    </lineage>
</organism>
<protein>
    <recommendedName>
        <fullName evidence="2">UPF0102 protein JQN70_08530</fullName>
    </recommendedName>
</protein>
<dbReference type="CDD" id="cd20736">
    <property type="entry name" value="PoNe_Nuclease"/>
    <property type="match status" value="1"/>
</dbReference>
<evidence type="ECO:0000256" key="1">
    <source>
        <dbReference type="ARBA" id="ARBA00006738"/>
    </source>
</evidence>